<gene>
    <name evidence="1" type="ORF">SAMN05216552_1025103</name>
</gene>
<dbReference type="Proteomes" id="UP000199391">
    <property type="component" value="Unassembled WGS sequence"/>
</dbReference>
<name>A0A1I7LAJ1_9BURK</name>
<evidence type="ECO:0000313" key="1">
    <source>
        <dbReference type="EMBL" id="SFV06729.1"/>
    </source>
</evidence>
<proteinExistence type="predicted"/>
<protein>
    <recommendedName>
        <fullName evidence="3">BrnT family toxin</fullName>
    </recommendedName>
</protein>
<dbReference type="OrthoDB" id="9798158at2"/>
<dbReference type="STRING" id="1035707.SAMN05216552_1025103"/>
<reference evidence="2" key="1">
    <citation type="submission" date="2016-10" db="EMBL/GenBank/DDBJ databases">
        <authorList>
            <person name="Varghese N."/>
            <person name="Submissions S."/>
        </authorList>
    </citation>
    <scope>NUCLEOTIDE SEQUENCE [LARGE SCALE GENOMIC DNA]</scope>
    <source>
        <strain evidence="2">CGMCC 1.11014</strain>
    </source>
</reference>
<accession>A0A1I7LAJ1</accession>
<evidence type="ECO:0008006" key="3">
    <source>
        <dbReference type="Google" id="ProtNLM"/>
    </source>
</evidence>
<dbReference type="RefSeq" id="WP_093557976.1">
    <property type="nucleotide sequence ID" value="NZ_FPBO01000025.1"/>
</dbReference>
<dbReference type="Pfam" id="PF04365">
    <property type="entry name" value="BrnT_toxin"/>
    <property type="match status" value="1"/>
</dbReference>
<organism evidence="1 2">
    <name type="scientific">Pseudoduganella namucuonensis</name>
    <dbReference type="NCBI Taxonomy" id="1035707"/>
    <lineage>
        <taxon>Bacteria</taxon>
        <taxon>Pseudomonadati</taxon>
        <taxon>Pseudomonadota</taxon>
        <taxon>Betaproteobacteria</taxon>
        <taxon>Burkholderiales</taxon>
        <taxon>Oxalobacteraceae</taxon>
        <taxon>Telluria group</taxon>
        <taxon>Pseudoduganella</taxon>
    </lineage>
</organism>
<dbReference type="InterPro" id="IPR007460">
    <property type="entry name" value="BrnT_toxin"/>
</dbReference>
<keyword evidence="2" id="KW-1185">Reference proteome</keyword>
<dbReference type="EMBL" id="FPBO01000025">
    <property type="protein sequence ID" value="SFV06729.1"/>
    <property type="molecule type" value="Genomic_DNA"/>
</dbReference>
<evidence type="ECO:0000313" key="2">
    <source>
        <dbReference type="Proteomes" id="UP000199391"/>
    </source>
</evidence>
<dbReference type="AlphaFoldDB" id="A0A1I7LAJ1"/>
<dbReference type="Gene3D" id="3.10.450.530">
    <property type="entry name" value="Ribonuclease toxin, BrnT, of type II toxin-antitoxin system"/>
    <property type="match status" value="1"/>
</dbReference>
<sequence length="89" mass="10258">MKIEFDPQKDIANRKRHGLSLADAAELEWDAAQAAIDRRFPYDELRMMAVVPKGVRLYHVAYVERGAVLRIISLRLASRREVRGYAENC</sequence>
<dbReference type="InterPro" id="IPR038573">
    <property type="entry name" value="BrnT_sf"/>
</dbReference>